<sequence>MVEKDDKRTETLRLNLLNNSAAYLEELKEKREARLWKADELPGSLYDAIYGLSKSEMDKIRKNYDFKNLSALNNKNWPKP</sequence>
<accession>A0ABR6WTL3</accession>
<evidence type="ECO:0000313" key="1">
    <source>
        <dbReference type="EMBL" id="MBC3803952.1"/>
    </source>
</evidence>
<dbReference type="EMBL" id="WJBC01000006">
    <property type="protein sequence ID" value="MBC3803952.1"/>
    <property type="molecule type" value="Genomic_DNA"/>
</dbReference>
<reference evidence="1 2" key="1">
    <citation type="journal article" date="2020" name="mSystems">
        <title>Defining Genomic and Predicted Metabolic Features of the Acetobacterium Genus.</title>
        <authorList>
            <person name="Ross D.E."/>
            <person name="Marshall C.W."/>
            <person name="Gulliver D."/>
            <person name="May H.D."/>
            <person name="Norman R.S."/>
        </authorList>
    </citation>
    <scope>NUCLEOTIDE SEQUENCE [LARGE SCALE GENOMIC DNA]</scope>
    <source>
        <strain evidence="1 2">DSM 8238</strain>
    </source>
</reference>
<gene>
    <name evidence="1" type="ORF">GH808_05815</name>
</gene>
<proteinExistence type="predicted"/>
<protein>
    <submittedName>
        <fullName evidence="1">Uncharacterized protein</fullName>
    </submittedName>
</protein>
<dbReference type="Proteomes" id="UP000603234">
    <property type="component" value="Unassembled WGS sequence"/>
</dbReference>
<keyword evidence="2" id="KW-1185">Reference proteome</keyword>
<organism evidence="1 2">
    <name type="scientific">Acetobacterium fimetarium</name>
    <dbReference type="NCBI Taxonomy" id="52691"/>
    <lineage>
        <taxon>Bacteria</taxon>
        <taxon>Bacillati</taxon>
        <taxon>Bacillota</taxon>
        <taxon>Clostridia</taxon>
        <taxon>Eubacteriales</taxon>
        <taxon>Eubacteriaceae</taxon>
        <taxon>Acetobacterium</taxon>
    </lineage>
</organism>
<name>A0ABR6WTL3_9FIRM</name>
<evidence type="ECO:0000313" key="2">
    <source>
        <dbReference type="Proteomes" id="UP000603234"/>
    </source>
</evidence>
<dbReference type="RefSeq" id="WP_186841841.1">
    <property type="nucleotide sequence ID" value="NZ_WJBC01000006.1"/>
</dbReference>
<comment type="caution">
    <text evidence="1">The sequence shown here is derived from an EMBL/GenBank/DDBJ whole genome shotgun (WGS) entry which is preliminary data.</text>
</comment>